<evidence type="ECO:0000313" key="3">
    <source>
        <dbReference type="Proteomes" id="UP000715441"/>
    </source>
</evidence>
<protein>
    <recommendedName>
        <fullName evidence="1">AMIN-like domain-containing protein</fullName>
    </recommendedName>
</protein>
<organism evidence="2 3">
    <name type="scientific">Amycolatopsis acididurans</name>
    <dbReference type="NCBI Taxonomy" id="2724524"/>
    <lineage>
        <taxon>Bacteria</taxon>
        <taxon>Bacillati</taxon>
        <taxon>Actinomycetota</taxon>
        <taxon>Actinomycetes</taxon>
        <taxon>Pseudonocardiales</taxon>
        <taxon>Pseudonocardiaceae</taxon>
        <taxon>Amycolatopsis</taxon>
    </lineage>
</organism>
<sequence length="200" mass="20299">MRIAAIVATAGMLLTACTGGEPAVTSPVPQMLSPVPLGSVPALCSTADWETGAIDATGVSTDPLAGVRAGRHDCYDRIVFDIGGASLVGFSVRYVPQVAAVDSGAPVPVPGGAVLQVVVRAPAQDVSGKALAATGGDLIDPAHVANWDALRAARFAGSSADASTIAVGVRERLPFRVLSLLDPDRGTRRVVVDIAHRGSQ</sequence>
<keyword evidence="3" id="KW-1185">Reference proteome</keyword>
<dbReference type="EMBL" id="JAAXLS010000002">
    <property type="protein sequence ID" value="NKQ52056.1"/>
    <property type="molecule type" value="Genomic_DNA"/>
</dbReference>
<dbReference type="Pfam" id="PF24837">
    <property type="entry name" value="AMIN-like"/>
    <property type="match status" value="1"/>
</dbReference>
<evidence type="ECO:0000313" key="2">
    <source>
        <dbReference type="EMBL" id="NKQ52056.1"/>
    </source>
</evidence>
<dbReference type="InterPro" id="IPR056303">
    <property type="entry name" value="AMIN-like"/>
</dbReference>
<evidence type="ECO:0000259" key="1">
    <source>
        <dbReference type="Pfam" id="PF24837"/>
    </source>
</evidence>
<proteinExistence type="predicted"/>
<name>A0ABX1IX37_9PSEU</name>
<dbReference type="Proteomes" id="UP000715441">
    <property type="component" value="Unassembled WGS sequence"/>
</dbReference>
<dbReference type="RefSeq" id="WP_168511575.1">
    <property type="nucleotide sequence ID" value="NZ_JAAXLS010000002.1"/>
</dbReference>
<gene>
    <name evidence="2" type="ORF">HFP15_04090</name>
</gene>
<reference evidence="2 3" key="1">
    <citation type="submission" date="2020-04" db="EMBL/GenBank/DDBJ databases">
        <title>Novel species.</title>
        <authorList>
            <person name="Teo W.F.A."/>
            <person name="Lipun K."/>
            <person name="Srisuk N."/>
            <person name="Duangmal K."/>
        </authorList>
    </citation>
    <scope>NUCLEOTIDE SEQUENCE [LARGE SCALE GENOMIC DNA]</scope>
    <source>
        <strain evidence="2 3">K13G38</strain>
    </source>
</reference>
<feature type="domain" description="AMIN-like" evidence="1">
    <location>
        <begin position="64"/>
        <end position="196"/>
    </location>
</feature>
<dbReference type="PROSITE" id="PS51257">
    <property type="entry name" value="PROKAR_LIPOPROTEIN"/>
    <property type="match status" value="1"/>
</dbReference>
<comment type="caution">
    <text evidence="2">The sequence shown here is derived from an EMBL/GenBank/DDBJ whole genome shotgun (WGS) entry which is preliminary data.</text>
</comment>
<accession>A0ABX1IX37</accession>